<sequence>MATRVTRSQRADGTTENQESDHNEASAGMTGANVVVSESTDPAVQVRMKELEIEGLKLQLELQKFKFQPQAGVEVEQSDRSGLARYADWLRAVLPPMPVSDELVPAWFHSAENMLRSCGIPEDVQGAIIMPFLNEKSWTLVVDRAEERVFSYEEIRDLILQELKLTPEEYKCSLYTCRKGDETWEQLLSRHEILLDYYLCSREIKTLQELRALLISDRVKQLMNEEMRTYIRQNETAEWLRPQPLAKLAQKYDESKESRRWGETNVAESKRGESYNHHVAYPPSIGNRKTMLRCYAFGESGHYQWQCPHTTLKTSATEGGKKYTRLNG</sequence>
<evidence type="ECO:0000313" key="2">
    <source>
        <dbReference type="EMBL" id="KAH8033299.1"/>
    </source>
</evidence>
<comment type="caution">
    <text evidence="2">The sequence shown here is derived from an EMBL/GenBank/DDBJ whole genome shotgun (WGS) entry which is preliminary data.</text>
</comment>
<dbReference type="Proteomes" id="UP000821866">
    <property type="component" value="Chromosome 2"/>
</dbReference>
<feature type="region of interest" description="Disordered" evidence="1">
    <location>
        <begin position="1"/>
        <end position="33"/>
    </location>
</feature>
<keyword evidence="3" id="KW-1185">Reference proteome</keyword>
<organism evidence="2 3">
    <name type="scientific">Rhipicephalus microplus</name>
    <name type="common">Cattle tick</name>
    <name type="synonym">Boophilus microplus</name>
    <dbReference type="NCBI Taxonomy" id="6941"/>
    <lineage>
        <taxon>Eukaryota</taxon>
        <taxon>Metazoa</taxon>
        <taxon>Ecdysozoa</taxon>
        <taxon>Arthropoda</taxon>
        <taxon>Chelicerata</taxon>
        <taxon>Arachnida</taxon>
        <taxon>Acari</taxon>
        <taxon>Parasitiformes</taxon>
        <taxon>Ixodida</taxon>
        <taxon>Ixodoidea</taxon>
        <taxon>Ixodidae</taxon>
        <taxon>Rhipicephalinae</taxon>
        <taxon>Rhipicephalus</taxon>
        <taxon>Boophilus</taxon>
    </lineage>
</organism>
<dbReference type="PANTHER" id="PTHR46888:SF1">
    <property type="entry name" value="RIBONUCLEASE H"/>
    <property type="match status" value="1"/>
</dbReference>
<reference evidence="2" key="2">
    <citation type="submission" date="2021-09" db="EMBL/GenBank/DDBJ databases">
        <authorList>
            <person name="Jia N."/>
            <person name="Wang J."/>
            <person name="Shi W."/>
            <person name="Du L."/>
            <person name="Sun Y."/>
            <person name="Zhan W."/>
            <person name="Jiang J."/>
            <person name="Wang Q."/>
            <person name="Zhang B."/>
            <person name="Ji P."/>
            <person name="Sakyi L.B."/>
            <person name="Cui X."/>
            <person name="Yuan T."/>
            <person name="Jiang B."/>
            <person name="Yang W."/>
            <person name="Lam T.T.-Y."/>
            <person name="Chang Q."/>
            <person name="Ding S."/>
            <person name="Wang X."/>
            <person name="Zhu J."/>
            <person name="Ruan X."/>
            <person name="Zhao L."/>
            <person name="Wei J."/>
            <person name="Que T."/>
            <person name="Du C."/>
            <person name="Cheng J."/>
            <person name="Dai P."/>
            <person name="Han X."/>
            <person name="Huang E."/>
            <person name="Gao Y."/>
            <person name="Liu J."/>
            <person name="Shao H."/>
            <person name="Ye R."/>
            <person name="Li L."/>
            <person name="Wei W."/>
            <person name="Wang X."/>
            <person name="Wang C."/>
            <person name="Huo Q."/>
            <person name="Li W."/>
            <person name="Guo W."/>
            <person name="Chen H."/>
            <person name="Chen S."/>
            <person name="Zhou L."/>
            <person name="Zhou L."/>
            <person name="Ni X."/>
            <person name="Tian J."/>
            <person name="Zhou Y."/>
            <person name="Sheng Y."/>
            <person name="Liu T."/>
            <person name="Pan Y."/>
            <person name="Xia L."/>
            <person name="Li J."/>
            <person name="Zhao F."/>
            <person name="Cao W."/>
        </authorList>
    </citation>
    <scope>NUCLEOTIDE SEQUENCE</scope>
    <source>
        <strain evidence="2">Rmic-2018</strain>
        <tissue evidence="2">Larvae</tissue>
    </source>
</reference>
<gene>
    <name evidence="2" type="ORF">HPB51_009410</name>
</gene>
<evidence type="ECO:0000256" key="1">
    <source>
        <dbReference type="SAM" id="MobiDB-lite"/>
    </source>
</evidence>
<dbReference type="VEuPathDB" id="VectorBase:LOC119164637"/>
<proteinExistence type="predicted"/>
<dbReference type="PANTHER" id="PTHR46888">
    <property type="entry name" value="ZINC KNUCKLE DOMAINCONTAINING PROTEIN-RELATED"/>
    <property type="match status" value="1"/>
</dbReference>
<feature type="compositionally biased region" description="Polar residues" evidence="1">
    <location>
        <begin position="1"/>
        <end position="17"/>
    </location>
</feature>
<dbReference type="AlphaFoldDB" id="A0A9J6EFR1"/>
<reference evidence="2" key="1">
    <citation type="journal article" date="2020" name="Cell">
        <title>Large-Scale Comparative Analyses of Tick Genomes Elucidate Their Genetic Diversity and Vector Capacities.</title>
        <authorList>
            <consortium name="Tick Genome and Microbiome Consortium (TIGMIC)"/>
            <person name="Jia N."/>
            <person name="Wang J."/>
            <person name="Shi W."/>
            <person name="Du L."/>
            <person name="Sun Y."/>
            <person name="Zhan W."/>
            <person name="Jiang J.F."/>
            <person name="Wang Q."/>
            <person name="Zhang B."/>
            <person name="Ji P."/>
            <person name="Bell-Sakyi L."/>
            <person name="Cui X.M."/>
            <person name="Yuan T.T."/>
            <person name="Jiang B.G."/>
            <person name="Yang W.F."/>
            <person name="Lam T.T."/>
            <person name="Chang Q.C."/>
            <person name="Ding S.J."/>
            <person name="Wang X.J."/>
            <person name="Zhu J.G."/>
            <person name="Ruan X.D."/>
            <person name="Zhao L."/>
            <person name="Wei J.T."/>
            <person name="Ye R.Z."/>
            <person name="Que T.C."/>
            <person name="Du C.H."/>
            <person name="Zhou Y.H."/>
            <person name="Cheng J.X."/>
            <person name="Dai P.F."/>
            <person name="Guo W.B."/>
            <person name="Han X.H."/>
            <person name="Huang E.J."/>
            <person name="Li L.F."/>
            <person name="Wei W."/>
            <person name="Gao Y.C."/>
            <person name="Liu J.Z."/>
            <person name="Shao H.Z."/>
            <person name="Wang X."/>
            <person name="Wang C.C."/>
            <person name="Yang T.C."/>
            <person name="Huo Q.B."/>
            <person name="Li W."/>
            <person name="Chen H.Y."/>
            <person name="Chen S.E."/>
            <person name="Zhou L.G."/>
            <person name="Ni X.B."/>
            <person name="Tian J.H."/>
            <person name="Sheng Y."/>
            <person name="Liu T."/>
            <person name="Pan Y.S."/>
            <person name="Xia L.Y."/>
            <person name="Li J."/>
            <person name="Zhao F."/>
            <person name="Cao W.C."/>
        </authorList>
    </citation>
    <scope>NUCLEOTIDE SEQUENCE</scope>
    <source>
        <strain evidence="2">Rmic-2018</strain>
    </source>
</reference>
<name>A0A9J6EFR1_RHIMP</name>
<dbReference type="EMBL" id="JABSTU010000004">
    <property type="protein sequence ID" value="KAH8033299.1"/>
    <property type="molecule type" value="Genomic_DNA"/>
</dbReference>
<evidence type="ECO:0000313" key="3">
    <source>
        <dbReference type="Proteomes" id="UP000821866"/>
    </source>
</evidence>
<accession>A0A9J6EFR1</accession>
<protein>
    <submittedName>
        <fullName evidence="2">Uncharacterized protein</fullName>
    </submittedName>
</protein>